<dbReference type="RefSeq" id="WP_133793439.1">
    <property type="nucleotide sequence ID" value="NZ_SOCA01000001.1"/>
</dbReference>
<keyword evidence="3" id="KW-0645">Protease</keyword>
<dbReference type="PANTHER" id="PTHR39430:SF1">
    <property type="entry name" value="PROTEASE"/>
    <property type="match status" value="1"/>
</dbReference>
<organism evidence="3 4">
    <name type="scientific">Prosthecobacter fusiformis</name>
    <dbReference type="NCBI Taxonomy" id="48464"/>
    <lineage>
        <taxon>Bacteria</taxon>
        <taxon>Pseudomonadati</taxon>
        <taxon>Verrucomicrobiota</taxon>
        <taxon>Verrucomicrobiia</taxon>
        <taxon>Verrucomicrobiales</taxon>
        <taxon>Verrucomicrobiaceae</taxon>
        <taxon>Prosthecobacter</taxon>
    </lineage>
</organism>
<keyword evidence="1" id="KW-1133">Transmembrane helix</keyword>
<comment type="caution">
    <text evidence="3">The sequence shown here is derived from an EMBL/GenBank/DDBJ whole genome shotgun (WGS) entry which is preliminary data.</text>
</comment>
<dbReference type="Proteomes" id="UP000295662">
    <property type="component" value="Unassembled WGS sequence"/>
</dbReference>
<feature type="transmembrane region" description="Helical" evidence="1">
    <location>
        <begin position="15"/>
        <end position="34"/>
    </location>
</feature>
<dbReference type="GO" id="GO:0004175">
    <property type="term" value="F:endopeptidase activity"/>
    <property type="evidence" value="ECO:0007669"/>
    <property type="project" value="UniProtKB-ARBA"/>
</dbReference>
<dbReference type="GO" id="GO:0080120">
    <property type="term" value="P:CAAX-box protein maturation"/>
    <property type="evidence" value="ECO:0007669"/>
    <property type="project" value="UniProtKB-ARBA"/>
</dbReference>
<keyword evidence="3" id="KW-0378">Hydrolase</keyword>
<name>A0A4R7SQF7_9BACT</name>
<dbReference type="EMBL" id="SOCA01000001">
    <property type="protein sequence ID" value="TDU81492.1"/>
    <property type="molecule type" value="Genomic_DNA"/>
</dbReference>
<evidence type="ECO:0000259" key="2">
    <source>
        <dbReference type="Pfam" id="PF02517"/>
    </source>
</evidence>
<evidence type="ECO:0000313" key="4">
    <source>
        <dbReference type="Proteomes" id="UP000295662"/>
    </source>
</evidence>
<keyword evidence="1" id="KW-0472">Membrane</keyword>
<dbReference type="AlphaFoldDB" id="A0A4R7SQF7"/>
<proteinExistence type="predicted"/>
<evidence type="ECO:0000256" key="1">
    <source>
        <dbReference type="SAM" id="Phobius"/>
    </source>
</evidence>
<gene>
    <name evidence="3" type="ORF">EI77_00801</name>
</gene>
<feature type="transmembrane region" description="Helical" evidence="1">
    <location>
        <begin position="110"/>
        <end position="129"/>
    </location>
</feature>
<protein>
    <submittedName>
        <fullName evidence="3">CAAX prenyl protease-like protein</fullName>
    </submittedName>
</protein>
<feature type="transmembrane region" description="Helical" evidence="1">
    <location>
        <begin position="253"/>
        <end position="270"/>
    </location>
</feature>
<reference evidence="3 4" key="1">
    <citation type="submission" date="2019-03" db="EMBL/GenBank/DDBJ databases">
        <title>Genomic Encyclopedia of Archaeal and Bacterial Type Strains, Phase II (KMG-II): from individual species to whole genera.</title>
        <authorList>
            <person name="Goeker M."/>
        </authorList>
    </citation>
    <scope>NUCLEOTIDE SEQUENCE [LARGE SCALE GENOMIC DNA]</scope>
    <source>
        <strain evidence="3 4">ATCC 25309</strain>
    </source>
</reference>
<keyword evidence="4" id="KW-1185">Reference proteome</keyword>
<sequence>MQAANTSPSPALPKLMLYLAAVMLGGAMLATPLFHLGKWGHEWLGTTSLGGTGIGTWLMKEIERAHFTRYFNRAVLLCAIVFIWPFLRWVQLDRRLLPAWRPILTGLKHWALGFVLAAGLLLLMGFAFLKMGAYQLRPEPNWTKLGEPITAALGAGIIEEFFFRGLLLGLLLRTMYVAGALFSGTFVFALVHFLKPPAGFTIPDAEVVWSSGFHILGQIAAGFGDVEFLLAEFATLFVVGWVLALVRMKTGALWAGIGLHGGWIFGLKYFSSLTSYHDGWLPWIGNNLKIGLVPFIVVLFTGWVTLRLLPTNRLQPPPPDGR</sequence>
<feature type="transmembrane region" description="Helical" evidence="1">
    <location>
        <begin position="290"/>
        <end position="309"/>
    </location>
</feature>
<dbReference type="GO" id="GO:0006508">
    <property type="term" value="P:proteolysis"/>
    <property type="evidence" value="ECO:0007669"/>
    <property type="project" value="UniProtKB-KW"/>
</dbReference>
<keyword evidence="1" id="KW-0812">Transmembrane</keyword>
<dbReference type="Pfam" id="PF02517">
    <property type="entry name" value="Rce1-like"/>
    <property type="match status" value="1"/>
</dbReference>
<feature type="transmembrane region" description="Helical" evidence="1">
    <location>
        <begin position="70"/>
        <end position="90"/>
    </location>
</feature>
<dbReference type="PANTHER" id="PTHR39430">
    <property type="entry name" value="MEMBRANE-ASSOCIATED PROTEASE-RELATED"/>
    <property type="match status" value="1"/>
</dbReference>
<dbReference type="OrthoDB" id="185246at2"/>
<dbReference type="InterPro" id="IPR003675">
    <property type="entry name" value="Rce1/LyrA-like_dom"/>
</dbReference>
<feature type="transmembrane region" description="Helical" evidence="1">
    <location>
        <begin position="170"/>
        <end position="194"/>
    </location>
</feature>
<feature type="domain" description="CAAX prenyl protease 2/Lysostaphin resistance protein A-like" evidence="2">
    <location>
        <begin position="149"/>
        <end position="263"/>
    </location>
</feature>
<accession>A0A4R7SQF7</accession>
<evidence type="ECO:0000313" key="3">
    <source>
        <dbReference type="EMBL" id="TDU81492.1"/>
    </source>
</evidence>
<feature type="transmembrane region" description="Helical" evidence="1">
    <location>
        <begin position="228"/>
        <end position="246"/>
    </location>
</feature>